<evidence type="ECO:0000256" key="6">
    <source>
        <dbReference type="RuleBase" id="RU367044"/>
    </source>
</evidence>
<evidence type="ECO:0000256" key="2">
    <source>
        <dbReference type="ARBA" id="ARBA00005581"/>
    </source>
</evidence>
<comment type="similarity">
    <text evidence="2 6">Belongs to the plant self-incompatibility (S1) protein family.</text>
</comment>
<dbReference type="PANTHER" id="PTHR31232">
    <property type="match status" value="1"/>
</dbReference>
<keyword evidence="3 6" id="KW-0713">Self-incompatibility</keyword>
<keyword evidence="8" id="KW-1185">Reference proteome</keyword>
<dbReference type="EMBL" id="OZ021740">
    <property type="protein sequence ID" value="CAK9323954.1"/>
    <property type="molecule type" value="Genomic_DNA"/>
</dbReference>
<dbReference type="InterPro" id="IPR010264">
    <property type="entry name" value="Self-incomp_S1"/>
</dbReference>
<keyword evidence="5 6" id="KW-0732">Signal</keyword>
<keyword evidence="4 6" id="KW-0964">Secreted</keyword>
<evidence type="ECO:0000256" key="1">
    <source>
        <dbReference type="ARBA" id="ARBA00004613"/>
    </source>
</evidence>
<name>A0ABP0YTU5_9ROSI</name>
<feature type="chain" id="PRO_5044966438" description="S-protein homolog" evidence="6">
    <location>
        <begin position="18"/>
        <end position="160"/>
    </location>
</feature>
<proteinExistence type="inferred from homology"/>
<comment type="subcellular location">
    <subcellularLocation>
        <location evidence="1 6">Secreted</location>
    </subcellularLocation>
</comment>
<dbReference type="Pfam" id="PF05938">
    <property type="entry name" value="Self-incomp_S1"/>
    <property type="match status" value="1"/>
</dbReference>
<gene>
    <name evidence="7" type="ORF">CITCOLO1_LOCUS16170</name>
</gene>
<evidence type="ECO:0000256" key="4">
    <source>
        <dbReference type="ARBA" id="ARBA00022525"/>
    </source>
</evidence>
<accession>A0ABP0YTU5</accession>
<dbReference type="Proteomes" id="UP001642487">
    <property type="component" value="Chromosome 6"/>
</dbReference>
<dbReference type="PANTHER" id="PTHR31232:SF164">
    <property type="entry name" value="S-PROTEIN HOMOLOG"/>
    <property type="match status" value="1"/>
</dbReference>
<protein>
    <recommendedName>
        <fullName evidence="6">S-protein homolog</fullName>
    </recommendedName>
</protein>
<evidence type="ECO:0000256" key="5">
    <source>
        <dbReference type="ARBA" id="ARBA00022729"/>
    </source>
</evidence>
<evidence type="ECO:0000313" key="7">
    <source>
        <dbReference type="EMBL" id="CAK9323954.1"/>
    </source>
</evidence>
<sequence>MALKRLMLLLIVLLVTSLNTSMAKLKKFPKNKNTKPKLPLPNDPIISFVKFRVEIHNDLHMYILDSHCYSKDDDLGLHVLFPNEQQNWSFKGNWIGTTDFHCRLEWEEGYLEFESFVSHSDFVINNCCNKTCIWSARQDGLYLNDASGKETFFDYWDMLR</sequence>
<evidence type="ECO:0000256" key="3">
    <source>
        <dbReference type="ARBA" id="ARBA00022471"/>
    </source>
</evidence>
<feature type="signal peptide" evidence="6">
    <location>
        <begin position="1"/>
        <end position="17"/>
    </location>
</feature>
<organism evidence="7 8">
    <name type="scientific">Citrullus colocynthis</name>
    <name type="common">colocynth</name>
    <dbReference type="NCBI Taxonomy" id="252529"/>
    <lineage>
        <taxon>Eukaryota</taxon>
        <taxon>Viridiplantae</taxon>
        <taxon>Streptophyta</taxon>
        <taxon>Embryophyta</taxon>
        <taxon>Tracheophyta</taxon>
        <taxon>Spermatophyta</taxon>
        <taxon>Magnoliopsida</taxon>
        <taxon>eudicotyledons</taxon>
        <taxon>Gunneridae</taxon>
        <taxon>Pentapetalae</taxon>
        <taxon>rosids</taxon>
        <taxon>fabids</taxon>
        <taxon>Cucurbitales</taxon>
        <taxon>Cucurbitaceae</taxon>
        <taxon>Benincaseae</taxon>
        <taxon>Citrullus</taxon>
    </lineage>
</organism>
<evidence type="ECO:0000313" key="8">
    <source>
        <dbReference type="Proteomes" id="UP001642487"/>
    </source>
</evidence>
<reference evidence="7 8" key="1">
    <citation type="submission" date="2024-03" db="EMBL/GenBank/DDBJ databases">
        <authorList>
            <person name="Gkanogiannis A."/>
            <person name="Becerra Lopez-Lavalle L."/>
        </authorList>
    </citation>
    <scope>NUCLEOTIDE SEQUENCE [LARGE SCALE GENOMIC DNA]</scope>
</reference>